<evidence type="ECO:0000313" key="2">
    <source>
        <dbReference type="EMBL" id="XDJ45061.1"/>
    </source>
</evidence>
<keyword evidence="1" id="KW-0732">Signal</keyword>
<name>A0AB39CTB8_9BURK</name>
<evidence type="ECO:0000256" key="1">
    <source>
        <dbReference type="SAM" id="SignalP"/>
    </source>
</evidence>
<dbReference type="EMBL" id="CP158257">
    <property type="protein sequence ID" value="XDJ55716.1"/>
    <property type="molecule type" value="Genomic_DNA"/>
</dbReference>
<evidence type="ECO:0008006" key="4">
    <source>
        <dbReference type="Google" id="ProtNLM"/>
    </source>
</evidence>
<feature type="signal peptide" evidence="1">
    <location>
        <begin position="1"/>
        <end position="34"/>
    </location>
</feature>
<dbReference type="AlphaFoldDB" id="A0AB39CTB8"/>
<accession>A0AB39CTB8</accession>
<dbReference type="Gene3D" id="3.30.50.20">
    <property type="entry name" value="prophage-derive protein ybcO"/>
    <property type="match status" value="1"/>
</dbReference>
<sequence length="125" mass="13893">MMFPKSKPWRSPRHRRLVASLPCAACSIVGYSQAAHPNAGKGLGTKTSDILTFPLCCDRPGVRGCHSLHDQGGKVSREERTALELKYIEKTRASMIWHEWWPAEAEAEYQAAIQPLVRVVHGEAA</sequence>
<feature type="chain" id="PRO_5044174488" description="DUF968 domain-containing protein" evidence="1">
    <location>
        <begin position="35"/>
        <end position="125"/>
    </location>
</feature>
<dbReference type="GeneID" id="93065980"/>
<reference evidence="2" key="1">
    <citation type="submission" date="2024-05" db="EMBL/GenBank/DDBJ databases">
        <authorList>
            <person name="Luo Y.-C."/>
            <person name="Nicholds J."/>
            <person name="Mortimer T."/>
            <person name="Maboni G."/>
        </authorList>
    </citation>
    <scope>NUCLEOTIDE SEQUENCE</scope>
    <source>
        <strain evidence="3">150221</strain>
        <strain evidence="2">153271</strain>
    </source>
</reference>
<gene>
    <name evidence="3" type="ORF">ABRZ00_00560</name>
    <name evidence="2" type="ORF">ABRZ02_01830</name>
</gene>
<evidence type="ECO:0000313" key="3">
    <source>
        <dbReference type="EMBL" id="XDJ55716.1"/>
    </source>
</evidence>
<proteinExistence type="predicted"/>
<organism evidence="2">
    <name type="scientific">Castellaniella ginsengisoli</name>
    <dbReference type="NCBI Taxonomy" id="546114"/>
    <lineage>
        <taxon>Bacteria</taxon>
        <taxon>Pseudomonadati</taxon>
        <taxon>Pseudomonadota</taxon>
        <taxon>Betaproteobacteria</taxon>
        <taxon>Burkholderiales</taxon>
        <taxon>Alcaligenaceae</taxon>
        <taxon>Castellaniella</taxon>
    </lineage>
</organism>
<dbReference type="KEGG" id="cgin:ABRZ00_00560"/>
<dbReference type="RefSeq" id="WP_368647796.1">
    <property type="nucleotide sequence ID" value="NZ_CP158253.1"/>
</dbReference>
<protein>
    <recommendedName>
        <fullName evidence="4">DUF968 domain-containing protein</fullName>
    </recommendedName>
</protein>
<dbReference type="EMBL" id="CP158253">
    <property type="protein sequence ID" value="XDJ45061.1"/>
    <property type="molecule type" value="Genomic_DNA"/>
</dbReference>